<accession>A0A834GH13</accession>
<name>A0A834GH13_RHOSS</name>
<keyword evidence="3" id="KW-1185">Reference proteome</keyword>
<sequence>MKLGGLTIRDEAVERGRERDSIVSTCASLELRISTSVVAVENRLHASDPLLPGGTRCRSTGHGDRSGRPHWDSNAEKTHRAERFRFNYEDDVGRENEVGGGLGFREGAKKRVWWSDEDMDDDDDRGGFGGLEEALDTSWILKAPVNQ</sequence>
<dbReference type="Proteomes" id="UP000626092">
    <property type="component" value="Unassembled WGS sequence"/>
</dbReference>
<proteinExistence type="predicted"/>
<comment type="caution">
    <text evidence="2">The sequence shown here is derived from an EMBL/GenBank/DDBJ whole genome shotgun (WGS) entry which is preliminary data.</text>
</comment>
<evidence type="ECO:0000313" key="2">
    <source>
        <dbReference type="EMBL" id="KAF7133447.1"/>
    </source>
</evidence>
<reference evidence="2" key="1">
    <citation type="submission" date="2019-11" db="EMBL/GenBank/DDBJ databases">
        <authorList>
            <person name="Liu Y."/>
            <person name="Hou J."/>
            <person name="Li T.-Q."/>
            <person name="Guan C.-H."/>
            <person name="Wu X."/>
            <person name="Wu H.-Z."/>
            <person name="Ling F."/>
            <person name="Zhang R."/>
            <person name="Shi X.-G."/>
            <person name="Ren J.-P."/>
            <person name="Chen E.-F."/>
            <person name="Sun J.-M."/>
        </authorList>
    </citation>
    <scope>NUCLEOTIDE SEQUENCE</scope>
    <source>
        <strain evidence="2">Adult_tree_wgs_1</strain>
        <tissue evidence="2">Leaves</tissue>
    </source>
</reference>
<protein>
    <submittedName>
        <fullName evidence="2">Uncharacterized protein</fullName>
    </submittedName>
</protein>
<dbReference type="AlphaFoldDB" id="A0A834GH13"/>
<organism evidence="2 3">
    <name type="scientific">Rhododendron simsii</name>
    <name type="common">Sims's rhododendron</name>
    <dbReference type="NCBI Taxonomy" id="118357"/>
    <lineage>
        <taxon>Eukaryota</taxon>
        <taxon>Viridiplantae</taxon>
        <taxon>Streptophyta</taxon>
        <taxon>Embryophyta</taxon>
        <taxon>Tracheophyta</taxon>
        <taxon>Spermatophyta</taxon>
        <taxon>Magnoliopsida</taxon>
        <taxon>eudicotyledons</taxon>
        <taxon>Gunneridae</taxon>
        <taxon>Pentapetalae</taxon>
        <taxon>asterids</taxon>
        <taxon>Ericales</taxon>
        <taxon>Ericaceae</taxon>
        <taxon>Ericoideae</taxon>
        <taxon>Rhodoreae</taxon>
        <taxon>Rhododendron</taxon>
    </lineage>
</organism>
<feature type="region of interest" description="Disordered" evidence="1">
    <location>
        <begin position="47"/>
        <end position="76"/>
    </location>
</feature>
<dbReference type="OrthoDB" id="10438261at2759"/>
<feature type="compositionally biased region" description="Basic and acidic residues" evidence="1">
    <location>
        <begin position="61"/>
        <end position="76"/>
    </location>
</feature>
<evidence type="ECO:0000313" key="3">
    <source>
        <dbReference type="Proteomes" id="UP000626092"/>
    </source>
</evidence>
<dbReference type="EMBL" id="WJXA01000009">
    <property type="protein sequence ID" value="KAF7133447.1"/>
    <property type="molecule type" value="Genomic_DNA"/>
</dbReference>
<evidence type="ECO:0000256" key="1">
    <source>
        <dbReference type="SAM" id="MobiDB-lite"/>
    </source>
</evidence>
<gene>
    <name evidence="2" type="ORF">RHSIM_Rhsim09G0133200</name>
</gene>